<evidence type="ECO:0000256" key="3">
    <source>
        <dbReference type="ARBA" id="ARBA00022692"/>
    </source>
</evidence>
<gene>
    <name evidence="7" type="ORF">V6N12_069457</name>
</gene>
<comment type="subcellular location">
    <subcellularLocation>
        <location evidence="1">Membrane</location>
    </subcellularLocation>
</comment>
<dbReference type="Gene3D" id="1.10.10.1740">
    <property type="entry name" value="Transmembrane protein 14-like"/>
    <property type="match status" value="1"/>
</dbReference>
<sequence>MHDFCFTIPYGLILVAGGVIGYLKKGSTASLAGGVGTGLLLILAGYLSLKAFEKKKNSYFALVLETEIMKFNVIDRFCDDNDICPFTAAVLTWIMGQRFYQTSKVMPAGTVAGISALMTGFYLYKITTGGNHFPAKAE</sequence>
<keyword evidence="8" id="KW-1185">Reference proteome</keyword>
<dbReference type="Proteomes" id="UP001472677">
    <property type="component" value="Unassembled WGS sequence"/>
</dbReference>
<evidence type="ECO:0000313" key="8">
    <source>
        <dbReference type="Proteomes" id="UP001472677"/>
    </source>
</evidence>
<keyword evidence="3 6" id="KW-0812">Transmembrane</keyword>
<reference evidence="7 8" key="1">
    <citation type="journal article" date="2024" name="G3 (Bethesda)">
        <title>Genome assembly of Hibiscus sabdariffa L. provides insights into metabolisms of medicinal natural products.</title>
        <authorList>
            <person name="Kim T."/>
        </authorList>
    </citation>
    <scope>NUCLEOTIDE SEQUENCE [LARGE SCALE GENOMIC DNA]</scope>
    <source>
        <strain evidence="7">TK-2024</strain>
        <tissue evidence="7">Old leaves</tissue>
    </source>
</reference>
<dbReference type="PANTHER" id="PTHR12668">
    <property type="entry name" value="TRANSMEMBRANE PROTEIN 14, 15"/>
    <property type="match status" value="1"/>
</dbReference>
<comment type="similarity">
    <text evidence="2">Belongs to the TMEM14 family.</text>
</comment>
<organism evidence="7 8">
    <name type="scientific">Hibiscus sabdariffa</name>
    <name type="common">roselle</name>
    <dbReference type="NCBI Taxonomy" id="183260"/>
    <lineage>
        <taxon>Eukaryota</taxon>
        <taxon>Viridiplantae</taxon>
        <taxon>Streptophyta</taxon>
        <taxon>Embryophyta</taxon>
        <taxon>Tracheophyta</taxon>
        <taxon>Spermatophyta</taxon>
        <taxon>Magnoliopsida</taxon>
        <taxon>eudicotyledons</taxon>
        <taxon>Gunneridae</taxon>
        <taxon>Pentapetalae</taxon>
        <taxon>rosids</taxon>
        <taxon>malvids</taxon>
        <taxon>Malvales</taxon>
        <taxon>Malvaceae</taxon>
        <taxon>Malvoideae</taxon>
        <taxon>Hibiscus</taxon>
    </lineage>
</organism>
<dbReference type="InterPro" id="IPR044890">
    <property type="entry name" value="TMEM14_sf"/>
</dbReference>
<evidence type="ECO:0000256" key="2">
    <source>
        <dbReference type="ARBA" id="ARBA00007590"/>
    </source>
</evidence>
<dbReference type="Pfam" id="PF03647">
    <property type="entry name" value="Tmemb_14"/>
    <property type="match status" value="1"/>
</dbReference>
<evidence type="ECO:0000256" key="5">
    <source>
        <dbReference type="ARBA" id="ARBA00023136"/>
    </source>
</evidence>
<evidence type="ECO:0000256" key="6">
    <source>
        <dbReference type="SAM" id="Phobius"/>
    </source>
</evidence>
<feature type="transmembrane region" description="Helical" evidence="6">
    <location>
        <begin position="7"/>
        <end position="23"/>
    </location>
</feature>
<name>A0ABR2FE33_9ROSI</name>
<feature type="transmembrane region" description="Helical" evidence="6">
    <location>
        <begin position="29"/>
        <end position="49"/>
    </location>
</feature>
<dbReference type="PANTHER" id="PTHR12668:SF5">
    <property type="entry name" value="PROTEIN FATTY ACID EXPORT 5-RELATED"/>
    <property type="match status" value="1"/>
</dbReference>
<keyword evidence="4 6" id="KW-1133">Transmembrane helix</keyword>
<dbReference type="InterPro" id="IPR005349">
    <property type="entry name" value="TMEM14"/>
</dbReference>
<accession>A0ABR2FE33</accession>
<dbReference type="EMBL" id="JBBPBM010000006">
    <property type="protein sequence ID" value="KAK8579127.1"/>
    <property type="molecule type" value="Genomic_DNA"/>
</dbReference>
<evidence type="ECO:0000256" key="1">
    <source>
        <dbReference type="ARBA" id="ARBA00004370"/>
    </source>
</evidence>
<evidence type="ECO:0000313" key="7">
    <source>
        <dbReference type="EMBL" id="KAK8579127.1"/>
    </source>
</evidence>
<protein>
    <submittedName>
        <fullName evidence="7">Uncharacterized protein</fullName>
    </submittedName>
</protein>
<proteinExistence type="inferred from homology"/>
<comment type="caution">
    <text evidence="7">The sequence shown here is derived from an EMBL/GenBank/DDBJ whole genome shotgun (WGS) entry which is preliminary data.</text>
</comment>
<evidence type="ECO:0000256" key="4">
    <source>
        <dbReference type="ARBA" id="ARBA00022989"/>
    </source>
</evidence>
<keyword evidence="5 6" id="KW-0472">Membrane</keyword>
<feature type="transmembrane region" description="Helical" evidence="6">
    <location>
        <begin position="105"/>
        <end position="124"/>
    </location>
</feature>